<reference evidence="1" key="1">
    <citation type="submission" date="2020-11" db="EMBL/GenBank/DDBJ databases">
        <authorList>
            <person name="Tran Van P."/>
        </authorList>
    </citation>
    <scope>NUCLEOTIDE SEQUENCE</scope>
</reference>
<protein>
    <submittedName>
        <fullName evidence="1">Uncharacterized protein</fullName>
    </submittedName>
</protein>
<gene>
    <name evidence="1" type="ORF">TMSB3V08_LOCUS5545</name>
</gene>
<organism evidence="1">
    <name type="scientific">Timema monikensis</name>
    <dbReference type="NCBI Taxonomy" id="170555"/>
    <lineage>
        <taxon>Eukaryota</taxon>
        <taxon>Metazoa</taxon>
        <taxon>Ecdysozoa</taxon>
        <taxon>Arthropoda</taxon>
        <taxon>Hexapoda</taxon>
        <taxon>Insecta</taxon>
        <taxon>Pterygota</taxon>
        <taxon>Neoptera</taxon>
        <taxon>Polyneoptera</taxon>
        <taxon>Phasmatodea</taxon>
        <taxon>Timematodea</taxon>
        <taxon>Timematoidea</taxon>
        <taxon>Timematidae</taxon>
        <taxon>Timema</taxon>
    </lineage>
</organism>
<name>A0A7R9E9D9_9NEOP</name>
<sequence>MKNSREKTGSQPFFPKVNDTDKTQEQFSADVCIAMVAANISWKKLENPDFNAFLNKCTNMKIPDESTLRKHYLHSTYLSVVQTFDEEQAVAITEANAAISCLSVSVDLAYVKSNFGNLPGAITVLEARKFGLWCLLVQSDIDPPGTVLP</sequence>
<dbReference type="AlphaFoldDB" id="A0A7R9E9D9"/>
<proteinExistence type="predicted"/>
<accession>A0A7R9E9D9</accession>
<evidence type="ECO:0000313" key="1">
    <source>
        <dbReference type="EMBL" id="CAD7428752.1"/>
    </source>
</evidence>
<dbReference type="EMBL" id="OB793850">
    <property type="protein sequence ID" value="CAD7428752.1"/>
    <property type="molecule type" value="Genomic_DNA"/>
</dbReference>